<dbReference type="InterPro" id="IPR012340">
    <property type="entry name" value="NA-bd_OB-fold"/>
</dbReference>
<dbReference type="RefSeq" id="WP_258543249.1">
    <property type="nucleotide sequence ID" value="NZ_OU015584.1"/>
</dbReference>
<dbReference type="EMBL" id="OU015584">
    <property type="protein sequence ID" value="CAG5086249.1"/>
    <property type="molecule type" value="Genomic_DNA"/>
</dbReference>
<proteinExistence type="predicted"/>
<feature type="transmembrane region" description="Helical" evidence="1">
    <location>
        <begin position="14"/>
        <end position="35"/>
    </location>
</feature>
<evidence type="ECO:0000313" key="2">
    <source>
        <dbReference type="EMBL" id="CAG5086249.1"/>
    </source>
</evidence>
<reference evidence="2" key="1">
    <citation type="submission" date="2021-04" db="EMBL/GenBank/DDBJ databases">
        <authorList>
            <person name="Rodrigo-Torres L."/>
            <person name="Arahal R. D."/>
            <person name="Lucena T."/>
        </authorList>
    </citation>
    <scope>NUCLEOTIDE SEQUENCE</scope>
    <source>
        <strain evidence="2">AS29M-1</strain>
    </source>
</reference>
<keyword evidence="3" id="KW-1185">Reference proteome</keyword>
<dbReference type="KEGG" id="ptan:CRYO30217_03058"/>
<evidence type="ECO:0000313" key="3">
    <source>
        <dbReference type="Proteomes" id="UP000683507"/>
    </source>
</evidence>
<organism evidence="2 3">
    <name type="scientific">Parvicella tangerina</name>
    <dbReference type="NCBI Taxonomy" id="2829795"/>
    <lineage>
        <taxon>Bacteria</taxon>
        <taxon>Pseudomonadati</taxon>
        <taxon>Bacteroidota</taxon>
        <taxon>Flavobacteriia</taxon>
        <taxon>Flavobacteriales</taxon>
        <taxon>Parvicellaceae</taxon>
        <taxon>Parvicella</taxon>
    </lineage>
</organism>
<feature type="transmembrane region" description="Helical" evidence="1">
    <location>
        <begin position="86"/>
        <end position="107"/>
    </location>
</feature>
<evidence type="ECO:0000256" key="1">
    <source>
        <dbReference type="SAM" id="Phobius"/>
    </source>
</evidence>
<evidence type="ECO:0008006" key="4">
    <source>
        <dbReference type="Google" id="ProtNLM"/>
    </source>
</evidence>
<dbReference type="Gene3D" id="2.40.50.140">
    <property type="entry name" value="Nucleic acid-binding proteins"/>
    <property type="match status" value="1"/>
</dbReference>
<accession>A0A916JQP1</accession>
<keyword evidence="1" id="KW-1133">Transmembrane helix</keyword>
<protein>
    <recommendedName>
        <fullName evidence="4">NfeD-like C-terminal domain-containing protein</fullName>
    </recommendedName>
</protein>
<keyword evidence="1" id="KW-0472">Membrane</keyword>
<dbReference type="Proteomes" id="UP000683507">
    <property type="component" value="Chromosome"/>
</dbReference>
<feature type="transmembrane region" description="Helical" evidence="1">
    <location>
        <begin position="56"/>
        <end position="80"/>
    </location>
</feature>
<sequence>MSEWWSGLELLEKVYWITTLIGSLFFVFILVMTFLGGDADEIGDSDFDGGIDFQFLTFKNVVGFVTIFGWSGLACLYSGYSPGTTITISLVCGILMMLAMAALFYFLRNSGESGTLDLNNAVGVIGEVYLPIGANRSTIGKISIRVQGTLRELEALTDEEEDLQRANVIRVTKVVSDEIVLVEKVRN</sequence>
<gene>
    <name evidence="2" type="ORF">CRYO30217_03058</name>
</gene>
<keyword evidence="1" id="KW-0812">Transmembrane</keyword>
<dbReference type="AlphaFoldDB" id="A0A916JQP1"/>
<name>A0A916JQP1_9FLAO</name>